<keyword evidence="3" id="KW-1185">Reference proteome</keyword>
<reference evidence="3" key="2">
    <citation type="submission" date="2016-12" db="EMBL/GenBank/DDBJ databases">
        <title>Whole genome sequencing of Sphingomonas sp. ABOJV.</title>
        <authorList>
            <person name="Conlan S."/>
            <person name="Thomas P.J."/>
            <person name="Mullikin J."/>
            <person name="Palmore T.N."/>
            <person name="Frank K.M."/>
            <person name="Segre J.A."/>
        </authorList>
    </citation>
    <scope>NUCLEOTIDE SEQUENCE [LARGE SCALE GENOMIC DNA]</scope>
    <source>
        <strain evidence="3">ABOJV</strain>
    </source>
</reference>
<sequence>MQIDYDAASNRSRYRVSGNGTMLINRENTTLTPLGSGSWRLRKTGGTDGAFDTSAESNSPVSASAKISARSLSGAPNGFIAFSANPSATSSFTNLDFGMQIYWDGAAYIYEGGGHVLNFPINQKVWLWREGSTVKYGTGADFATASTSGLKRTVTDAPATLYFDSSLSSATSDFEVTVADDQVNCGVINVVNHLNTTVTSLGADRWRIQKTGGGAGAFDASAHTLSVLPNNVKISARPVGGSPDGLFGFSTNAASGTGYVDLSYGVQVYHNGYGYIYEGGTHALTFLIDQRVWVWREGSTVSYGTGPSFAVASTTGLKRSVTGVTAPLFFDSSIASMSEFEIAVE</sequence>
<dbReference type="KEGG" id="skr:BRX40_01785"/>
<dbReference type="Proteomes" id="UP000286681">
    <property type="component" value="Unassembled WGS sequence"/>
</dbReference>
<dbReference type="EMBL" id="CP018820">
    <property type="protein sequence ID" value="APR51326.1"/>
    <property type="molecule type" value="Genomic_DNA"/>
</dbReference>
<reference evidence="1" key="1">
    <citation type="submission" date="2016-12" db="EMBL/GenBank/DDBJ databases">
        <title>Whole genome sequencing of Sphingomonas koreensis.</title>
        <authorList>
            <person name="Conlan S."/>
            <person name="Thomas P.J."/>
            <person name="Mullikin J."/>
            <person name="Palmore T.N."/>
            <person name="Frank K.M."/>
            <person name="Segre J.A."/>
        </authorList>
    </citation>
    <scope>NUCLEOTIDE SEQUENCE</scope>
    <source>
        <strain evidence="1">ABOJV</strain>
    </source>
</reference>
<proteinExistence type="predicted"/>
<gene>
    <name evidence="1" type="ORF">BRX40_01785</name>
    <name evidence="2" type="ORF">CA257_05390</name>
</gene>
<name>A0A1L6J674_9SPHN</name>
<evidence type="ECO:0000313" key="1">
    <source>
        <dbReference type="EMBL" id="APR51326.1"/>
    </source>
</evidence>
<dbReference type="AlphaFoldDB" id="A0A1L6J674"/>
<evidence type="ECO:0000313" key="3">
    <source>
        <dbReference type="Proteomes" id="UP000185161"/>
    </source>
</evidence>
<evidence type="ECO:0000313" key="4">
    <source>
        <dbReference type="Proteomes" id="UP000286681"/>
    </source>
</evidence>
<organism evidence="1 3">
    <name type="scientific">Sphingomonas koreensis</name>
    <dbReference type="NCBI Taxonomy" id="93064"/>
    <lineage>
        <taxon>Bacteria</taxon>
        <taxon>Pseudomonadati</taxon>
        <taxon>Pseudomonadota</taxon>
        <taxon>Alphaproteobacteria</taxon>
        <taxon>Sphingomonadales</taxon>
        <taxon>Sphingomonadaceae</taxon>
        <taxon>Sphingomonas</taxon>
    </lineage>
</organism>
<accession>A0A1L6J674</accession>
<reference evidence="2 4" key="3">
    <citation type="submission" date="2018-07" db="EMBL/GenBank/DDBJ databases">
        <title>Genomic and Epidemiologic Investigation of an Indolent Hospital Outbreak.</title>
        <authorList>
            <person name="Johnson R.C."/>
            <person name="Deming C."/>
            <person name="Conlan S."/>
            <person name="Zellmer C.J."/>
            <person name="Michelin A.V."/>
            <person name="Lee-Lin S."/>
            <person name="Thomas P.J."/>
            <person name="Park M."/>
            <person name="Weingarten R.A."/>
            <person name="Less J."/>
            <person name="Dekker J.P."/>
            <person name="Frank K.M."/>
            <person name="Musser K.A."/>
            <person name="Mcquiston J.R."/>
            <person name="Henderson D.K."/>
            <person name="Lau A.F."/>
            <person name="Palmore T.N."/>
            <person name="Segre J.A."/>
        </authorList>
    </citation>
    <scope>NUCLEOTIDE SEQUENCE [LARGE SCALE GENOMIC DNA]</scope>
    <source>
        <strain evidence="2 4">SK-NIH.Env10_0317</strain>
    </source>
</reference>
<protein>
    <submittedName>
        <fullName evidence="1">Uncharacterized protein</fullName>
    </submittedName>
</protein>
<dbReference type="EMBL" id="QQWO01000004">
    <property type="protein sequence ID" value="RSV05402.1"/>
    <property type="molecule type" value="Genomic_DNA"/>
</dbReference>
<dbReference type="Proteomes" id="UP000185161">
    <property type="component" value="Chromosome"/>
</dbReference>
<evidence type="ECO:0000313" key="2">
    <source>
        <dbReference type="EMBL" id="RSV05402.1"/>
    </source>
</evidence>